<gene>
    <name evidence="1" type="ORF">Taro_009368</name>
</gene>
<organism evidence="1 2">
    <name type="scientific">Colocasia esculenta</name>
    <name type="common">Wild taro</name>
    <name type="synonym">Arum esculentum</name>
    <dbReference type="NCBI Taxonomy" id="4460"/>
    <lineage>
        <taxon>Eukaryota</taxon>
        <taxon>Viridiplantae</taxon>
        <taxon>Streptophyta</taxon>
        <taxon>Embryophyta</taxon>
        <taxon>Tracheophyta</taxon>
        <taxon>Spermatophyta</taxon>
        <taxon>Magnoliopsida</taxon>
        <taxon>Liliopsida</taxon>
        <taxon>Araceae</taxon>
        <taxon>Aroideae</taxon>
        <taxon>Colocasieae</taxon>
        <taxon>Colocasia</taxon>
    </lineage>
</organism>
<reference evidence="1" key="1">
    <citation type="submission" date="2017-07" db="EMBL/GenBank/DDBJ databases">
        <title>Taro Niue Genome Assembly and Annotation.</title>
        <authorList>
            <person name="Atibalentja N."/>
            <person name="Keating K."/>
            <person name="Fields C.J."/>
        </authorList>
    </citation>
    <scope>NUCLEOTIDE SEQUENCE</scope>
    <source>
        <strain evidence="1">Niue_2</strain>
        <tissue evidence="1">Leaf</tissue>
    </source>
</reference>
<sequence length="121" mass="13481">NRSRPCCSLSRPFLSGLPTGEVSALRRRLPVRVSLRRRSPVFRPPSLSDALSGVRSGGFGFYIAFALRNRSCARPIPCLVVVPWEKVAGPQSHRIVGAILSLRRVPLWNASTVLFWFLIIL</sequence>
<dbReference type="EMBL" id="NMUH01000325">
    <property type="protein sequence ID" value="MQL76965.1"/>
    <property type="molecule type" value="Genomic_DNA"/>
</dbReference>
<evidence type="ECO:0000313" key="2">
    <source>
        <dbReference type="Proteomes" id="UP000652761"/>
    </source>
</evidence>
<dbReference type="Proteomes" id="UP000652761">
    <property type="component" value="Unassembled WGS sequence"/>
</dbReference>
<evidence type="ECO:0000313" key="1">
    <source>
        <dbReference type="EMBL" id="MQL76965.1"/>
    </source>
</evidence>
<accession>A0A843U0P0</accession>
<feature type="non-terminal residue" evidence="1">
    <location>
        <position position="1"/>
    </location>
</feature>
<dbReference type="AlphaFoldDB" id="A0A843U0P0"/>
<protein>
    <submittedName>
        <fullName evidence="1">Uncharacterized protein</fullName>
    </submittedName>
</protein>
<comment type="caution">
    <text evidence="1">The sequence shown here is derived from an EMBL/GenBank/DDBJ whole genome shotgun (WGS) entry which is preliminary data.</text>
</comment>
<name>A0A843U0P0_COLES</name>
<feature type="non-terminal residue" evidence="1">
    <location>
        <position position="121"/>
    </location>
</feature>
<proteinExistence type="predicted"/>
<keyword evidence="2" id="KW-1185">Reference proteome</keyword>